<feature type="compositionally biased region" description="Polar residues" evidence="1">
    <location>
        <begin position="363"/>
        <end position="385"/>
    </location>
</feature>
<feature type="compositionally biased region" description="Basic and acidic residues" evidence="1">
    <location>
        <begin position="185"/>
        <end position="194"/>
    </location>
</feature>
<feature type="region of interest" description="Disordered" evidence="1">
    <location>
        <begin position="147"/>
        <end position="390"/>
    </location>
</feature>
<dbReference type="Proteomes" id="UP000230605">
    <property type="component" value="Chromosome 7"/>
</dbReference>
<proteinExistence type="predicted"/>
<dbReference type="EMBL" id="LKMD01000106">
    <property type="protein sequence ID" value="PIA92227.1"/>
    <property type="molecule type" value="Genomic_DNA"/>
</dbReference>
<dbReference type="Proteomes" id="UP001302367">
    <property type="component" value="Chromosome 7"/>
</dbReference>
<evidence type="ECO:0000313" key="3">
    <source>
        <dbReference type="EMBL" id="WPB06444.1"/>
    </source>
</evidence>
<evidence type="ECO:0000313" key="4">
    <source>
        <dbReference type="Proteomes" id="UP000230605"/>
    </source>
</evidence>
<feature type="compositionally biased region" description="Polar residues" evidence="1">
    <location>
        <begin position="251"/>
        <end position="263"/>
    </location>
</feature>
<dbReference type="Pfam" id="PF15365">
    <property type="entry name" value="PNRC"/>
    <property type="match status" value="1"/>
</dbReference>
<feature type="region of interest" description="Disordered" evidence="1">
    <location>
        <begin position="1"/>
        <end position="116"/>
    </location>
</feature>
<evidence type="ECO:0008006" key="6">
    <source>
        <dbReference type="Google" id="ProtNLM"/>
    </source>
</evidence>
<evidence type="ECO:0000313" key="5">
    <source>
        <dbReference type="Proteomes" id="UP001302367"/>
    </source>
</evidence>
<evidence type="ECO:0000313" key="2">
    <source>
        <dbReference type="EMBL" id="PIA92227.1"/>
    </source>
</evidence>
<accession>A0A2G5HI39</accession>
<dbReference type="EMBL" id="CP134190">
    <property type="protein sequence ID" value="WPB06444.1"/>
    <property type="molecule type" value="Genomic_DNA"/>
</dbReference>
<gene>
    <name evidence="2" type="ORF">CB0940_09251</name>
    <name evidence="3" type="ORF">RHO25_011101</name>
</gene>
<organism evidence="2 4">
    <name type="scientific">Cercospora beticola</name>
    <name type="common">Sugarbeet leaf spot fungus</name>
    <dbReference type="NCBI Taxonomy" id="122368"/>
    <lineage>
        <taxon>Eukaryota</taxon>
        <taxon>Fungi</taxon>
        <taxon>Dikarya</taxon>
        <taxon>Ascomycota</taxon>
        <taxon>Pezizomycotina</taxon>
        <taxon>Dothideomycetes</taxon>
        <taxon>Dothideomycetidae</taxon>
        <taxon>Mycosphaerellales</taxon>
        <taxon>Mycosphaerellaceae</taxon>
        <taxon>Cercospora</taxon>
    </lineage>
</organism>
<feature type="compositionally biased region" description="Polar residues" evidence="1">
    <location>
        <begin position="288"/>
        <end position="301"/>
    </location>
</feature>
<protein>
    <recommendedName>
        <fullName evidence="6">Proteophosphoglycan 5</fullName>
    </recommendedName>
</protein>
<feature type="compositionally biased region" description="Polar residues" evidence="1">
    <location>
        <begin position="83"/>
        <end position="92"/>
    </location>
</feature>
<dbReference type="OrthoDB" id="2142961at2759"/>
<feature type="region of interest" description="Disordered" evidence="1">
    <location>
        <begin position="433"/>
        <end position="469"/>
    </location>
</feature>
<dbReference type="InterPro" id="IPR028322">
    <property type="entry name" value="PNRC-like_rgn"/>
</dbReference>
<dbReference type="AlphaFoldDB" id="A0A2G5HI39"/>
<evidence type="ECO:0000256" key="1">
    <source>
        <dbReference type="SAM" id="MobiDB-lite"/>
    </source>
</evidence>
<reference evidence="3 5" key="2">
    <citation type="submission" date="2023-09" db="EMBL/GenBank/DDBJ databases">
        <title>Complete-Gapless Cercospora beticola genome.</title>
        <authorList>
            <person name="Wyatt N.A."/>
            <person name="Spanner R.E."/>
            <person name="Bolton M.D."/>
        </authorList>
    </citation>
    <scope>NUCLEOTIDE SEQUENCE [LARGE SCALE GENOMIC DNA]</scope>
    <source>
        <strain evidence="3">Cb09-40</strain>
    </source>
</reference>
<sequence length="480" mass="51686">MADLTYMSDSPVPTAPGAQQGRQQTTPSQPKRNNRNRKNNQQQQTDGAVSDGALINPAASPRHRNNSNKQRQSSAAQGRQQQDNMGQGNTQKGRPISYAGGRVPATPAKEQAYAGPTFQASPAASALPMPKFSKSVPNAAVRGSLSARLAAEKTSDGEQSSPEADVVAPVPAPKEAFNSPLDLFFKADREEKARSASQSEAQRPQPPSTEPRNPFAQAGRSAFLDELDRDSAMPSPRTVPPNNGRPPLSHRTVSSPGIAQQQADIGEQERQAKTQNLKDLLFSAAIRPSNQPSTQSRTPSGSNTPNNNFHSPSPFNQPGHFSQSRSSSVPSTPQPHYDQQQQDNYSLHYGNRNLSPLFKASRNDTPQRPSSLRQEMASDTSSNADSAVGLGDPYSPNTFARNYLNHTARTAGPVEMPQLPFNNHPAAFHGPTIGSSTQPVNAQHGVPEQAANTNSSAPRGNELRDMSAESAELRRMLKIF</sequence>
<reference evidence="2 4" key="1">
    <citation type="submission" date="2015-10" db="EMBL/GenBank/DDBJ databases">
        <title>The cercosporin biosynthetic gene cluster was horizontally transferred to several fungal lineages and shown to be expanded in Cercospora beticola based on microsynteny with recipient genomes.</title>
        <authorList>
            <person name="De Jonge R."/>
            <person name="Ebert M.K."/>
            <person name="Suttle J.C."/>
            <person name="Jurick Ii W.M."/>
            <person name="Secor G.A."/>
            <person name="Thomma B.P."/>
            <person name="Van De Peer Y."/>
            <person name="Bolton M.D."/>
        </authorList>
    </citation>
    <scope>NUCLEOTIDE SEQUENCE [LARGE SCALE GENOMIC DNA]</scope>
    <source>
        <strain evidence="2 4">09-40</strain>
    </source>
</reference>
<dbReference type="GO" id="GO:0016071">
    <property type="term" value="P:mRNA metabolic process"/>
    <property type="evidence" value="ECO:0007669"/>
    <property type="project" value="UniProtKB-ARBA"/>
</dbReference>
<keyword evidence="5" id="KW-1185">Reference proteome</keyword>
<feature type="compositionally biased region" description="Low complexity" evidence="1">
    <location>
        <begin position="70"/>
        <end position="82"/>
    </location>
</feature>
<name>A0A2G5HI39_CERBT</name>
<feature type="compositionally biased region" description="Low complexity" evidence="1">
    <location>
        <begin position="302"/>
        <end position="335"/>
    </location>
</feature>